<dbReference type="SUPFAM" id="SSF50022">
    <property type="entry name" value="ISP domain"/>
    <property type="match status" value="1"/>
</dbReference>
<dbReference type="Pfam" id="PF00355">
    <property type="entry name" value="Rieske"/>
    <property type="match status" value="1"/>
</dbReference>
<evidence type="ECO:0000256" key="1">
    <source>
        <dbReference type="ARBA" id="ARBA00022714"/>
    </source>
</evidence>
<keyword evidence="9" id="KW-1185">Reference proteome</keyword>
<evidence type="ECO:0000256" key="6">
    <source>
        <dbReference type="SAM" id="SignalP"/>
    </source>
</evidence>
<name>A0A1T5HHM0_9BACT</name>
<protein>
    <submittedName>
        <fullName evidence="8">Rieske [2Fe-2S] domain-containing protein</fullName>
    </submittedName>
</protein>
<dbReference type="InterPro" id="IPR036922">
    <property type="entry name" value="Rieske_2Fe-2S_sf"/>
</dbReference>
<dbReference type="PROSITE" id="PS51257">
    <property type="entry name" value="PROKAR_LIPOPROTEIN"/>
    <property type="match status" value="1"/>
</dbReference>
<keyword evidence="5" id="KW-1015">Disulfide bond</keyword>
<evidence type="ECO:0000313" key="8">
    <source>
        <dbReference type="EMBL" id="SKC20142.1"/>
    </source>
</evidence>
<dbReference type="CDD" id="cd03467">
    <property type="entry name" value="Rieske"/>
    <property type="match status" value="1"/>
</dbReference>
<evidence type="ECO:0000313" key="9">
    <source>
        <dbReference type="Proteomes" id="UP000190897"/>
    </source>
</evidence>
<keyword evidence="1" id="KW-0001">2Fe-2S</keyword>
<dbReference type="InterPro" id="IPR014349">
    <property type="entry name" value="Rieske_Fe-S_prot"/>
</dbReference>
<evidence type="ECO:0000256" key="3">
    <source>
        <dbReference type="ARBA" id="ARBA00023004"/>
    </source>
</evidence>
<evidence type="ECO:0000259" key="7">
    <source>
        <dbReference type="PROSITE" id="PS51296"/>
    </source>
</evidence>
<proteinExistence type="predicted"/>
<keyword evidence="4" id="KW-0411">Iron-sulfur</keyword>
<dbReference type="STRING" id="651661.SAMN05660293_05605"/>
<dbReference type="OrthoDB" id="9767869at2"/>
<keyword evidence="6" id="KW-0732">Signal</keyword>
<dbReference type="GO" id="GO:0051537">
    <property type="term" value="F:2 iron, 2 sulfur cluster binding"/>
    <property type="evidence" value="ECO:0007669"/>
    <property type="project" value="UniProtKB-KW"/>
</dbReference>
<feature type="chain" id="PRO_5012979039" evidence="6">
    <location>
        <begin position="29"/>
        <end position="147"/>
    </location>
</feature>
<dbReference type="GO" id="GO:0046872">
    <property type="term" value="F:metal ion binding"/>
    <property type="evidence" value="ECO:0007669"/>
    <property type="project" value="UniProtKB-KW"/>
</dbReference>
<evidence type="ECO:0000256" key="2">
    <source>
        <dbReference type="ARBA" id="ARBA00022723"/>
    </source>
</evidence>
<organism evidence="8 9">
    <name type="scientific">Dyadobacter psychrophilus</name>
    <dbReference type="NCBI Taxonomy" id="651661"/>
    <lineage>
        <taxon>Bacteria</taxon>
        <taxon>Pseudomonadati</taxon>
        <taxon>Bacteroidota</taxon>
        <taxon>Cytophagia</taxon>
        <taxon>Cytophagales</taxon>
        <taxon>Spirosomataceae</taxon>
        <taxon>Dyadobacter</taxon>
    </lineage>
</organism>
<dbReference type="PANTHER" id="PTHR10134">
    <property type="entry name" value="CYTOCHROME B-C1 COMPLEX SUBUNIT RIESKE, MITOCHONDRIAL"/>
    <property type="match status" value="1"/>
</dbReference>
<dbReference type="PROSITE" id="PS51296">
    <property type="entry name" value="RIESKE"/>
    <property type="match status" value="1"/>
</dbReference>
<dbReference type="Gene3D" id="2.102.10.10">
    <property type="entry name" value="Rieske [2Fe-2S] iron-sulphur domain"/>
    <property type="match status" value="1"/>
</dbReference>
<evidence type="ECO:0000256" key="4">
    <source>
        <dbReference type="ARBA" id="ARBA00023014"/>
    </source>
</evidence>
<dbReference type="AlphaFoldDB" id="A0A1T5HHM0"/>
<sequence>MDRKQFIKACGISCLGLSSATLSLSGCASVYSVQGAVSDKTISFPKDSFFETKKSGEKIARQVVVVNVDNLKFPVAVYDDGNNKYTAVWLKCSHQGNEVSVHGDSLSCSAHGSEYDRSGKVTKGPAKEDLRRFNVRSDQTTIFIELA</sequence>
<feature type="domain" description="Rieske" evidence="7">
    <location>
        <begin position="56"/>
        <end position="144"/>
    </location>
</feature>
<dbReference type="EMBL" id="FUZA01000016">
    <property type="protein sequence ID" value="SKC20142.1"/>
    <property type="molecule type" value="Genomic_DNA"/>
</dbReference>
<dbReference type="InterPro" id="IPR017941">
    <property type="entry name" value="Rieske_2Fe-2S"/>
</dbReference>
<keyword evidence="3" id="KW-0408">Iron</keyword>
<dbReference type="Proteomes" id="UP000190897">
    <property type="component" value="Unassembled WGS sequence"/>
</dbReference>
<keyword evidence="2" id="KW-0479">Metal-binding</keyword>
<evidence type="ECO:0000256" key="5">
    <source>
        <dbReference type="ARBA" id="ARBA00023157"/>
    </source>
</evidence>
<dbReference type="RefSeq" id="WP_082218022.1">
    <property type="nucleotide sequence ID" value="NZ_FUZA01000016.1"/>
</dbReference>
<gene>
    <name evidence="8" type="ORF">SAMN05660293_05605</name>
</gene>
<accession>A0A1T5HHM0</accession>
<reference evidence="9" key="1">
    <citation type="submission" date="2017-02" db="EMBL/GenBank/DDBJ databases">
        <authorList>
            <person name="Varghese N."/>
            <person name="Submissions S."/>
        </authorList>
    </citation>
    <scope>NUCLEOTIDE SEQUENCE [LARGE SCALE GENOMIC DNA]</scope>
    <source>
        <strain evidence="9">DSM 22270</strain>
    </source>
</reference>
<feature type="signal peptide" evidence="6">
    <location>
        <begin position="1"/>
        <end position="28"/>
    </location>
</feature>